<organism evidence="1">
    <name type="scientific">Anguilla anguilla</name>
    <name type="common">European freshwater eel</name>
    <name type="synonym">Muraena anguilla</name>
    <dbReference type="NCBI Taxonomy" id="7936"/>
    <lineage>
        <taxon>Eukaryota</taxon>
        <taxon>Metazoa</taxon>
        <taxon>Chordata</taxon>
        <taxon>Craniata</taxon>
        <taxon>Vertebrata</taxon>
        <taxon>Euteleostomi</taxon>
        <taxon>Actinopterygii</taxon>
        <taxon>Neopterygii</taxon>
        <taxon>Teleostei</taxon>
        <taxon>Anguilliformes</taxon>
        <taxon>Anguillidae</taxon>
        <taxon>Anguilla</taxon>
    </lineage>
</organism>
<dbReference type="AlphaFoldDB" id="A0A0E9U2K5"/>
<dbReference type="EMBL" id="GBXM01048433">
    <property type="protein sequence ID" value="JAH60144.1"/>
    <property type="molecule type" value="Transcribed_RNA"/>
</dbReference>
<proteinExistence type="predicted"/>
<name>A0A0E9U2K5_ANGAN</name>
<accession>A0A0E9U2K5</accession>
<sequence>MQMESLMFQGSVFKDSLEQ</sequence>
<protein>
    <submittedName>
        <fullName evidence="1">Uncharacterized protein</fullName>
    </submittedName>
</protein>
<reference evidence="1" key="2">
    <citation type="journal article" date="2015" name="Fish Shellfish Immunol.">
        <title>Early steps in the European eel (Anguilla anguilla)-Vibrio vulnificus interaction in the gills: Role of the RtxA13 toxin.</title>
        <authorList>
            <person name="Callol A."/>
            <person name="Pajuelo D."/>
            <person name="Ebbesson L."/>
            <person name="Teles M."/>
            <person name="MacKenzie S."/>
            <person name="Amaro C."/>
        </authorList>
    </citation>
    <scope>NUCLEOTIDE SEQUENCE</scope>
</reference>
<evidence type="ECO:0000313" key="1">
    <source>
        <dbReference type="EMBL" id="JAH60144.1"/>
    </source>
</evidence>
<reference evidence="1" key="1">
    <citation type="submission" date="2014-11" db="EMBL/GenBank/DDBJ databases">
        <authorList>
            <person name="Amaro Gonzalez C."/>
        </authorList>
    </citation>
    <scope>NUCLEOTIDE SEQUENCE</scope>
</reference>